<evidence type="ECO:0000256" key="2">
    <source>
        <dbReference type="ARBA" id="ARBA00022837"/>
    </source>
</evidence>
<dbReference type="KEGG" id="tva:4753955"/>
<dbReference type="GO" id="GO:0046872">
    <property type="term" value="F:metal ion binding"/>
    <property type="evidence" value="ECO:0007669"/>
    <property type="project" value="UniProtKB-KW"/>
</dbReference>
<evidence type="ECO:0000313" key="4">
    <source>
        <dbReference type="EMBL" id="EAX96187.1"/>
    </source>
</evidence>
<dbReference type="PANTHER" id="PTHR45911:SF4">
    <property type="entry name" value="MULTIPLE C2 AND TRANSMEMBRANE DOMAIN-CONTAINING PROTEIN"/>
    <property type="match status" value="1"/>
</dbReference>
<dbReference type="InterPro" id="IPR035892">
    <property type="entry name" value="C2_domain_sf"/>
</dbReference>
<organism evidence="4 5">
    <name type="scientific">Trichomonas vaginalis (strain ATCC PRA-98 / G3)</name>
    <dbReference type="NCBI Taxonomy" id="412133"/>
    <lineage>
        <taxon>Eukaryota</taxon>
        <taxon>Metamonada</taxon>
        <taxon>Parabasalia</taxon>
        <taxon>Trichomonadida</taxon>
        <taxon>Trichomonadidae</taxon>
        <taxon>Trichomonas</taxon>
    </lineage>
</organism>
<reference evidence="4" key="1">
    <citation type="submission" date="2006-10" db="EMBL/GenBank/DDBJ databases">
        <authorList>
            <person name="Amadeo P."/>
            <person name="Zhao Q."/>
            <person name="Wortman J."/>
            <person name="Fraser-Liggett C."/>
            <person name="Carlton J."/>
        </authorList>
    </citation>
    <scope>NUCLEOTIDE SEQUENCE</scope>
    <source>
        <strain evidence="4">G3</strain>
    </source>
</reference>
<keyword evidence="2" id="KW-0106">Calcium</keyword>
<dbReference type="EMBL" id="DS113770">
    <property type="protein sequence ID" value="EAX96187.1"/>
    <property type="molecule type" value="Genomic_DNA"/>
</dbReference>
<dbReference type="STRING" id="5722.A2FFX7"/>
<keyword evidence="5" id="KW-1185">Reference proteome</keyword>
<feature type="domain" description="C2" evidence="3">
    <location>
        <begin position="1"/>
        <end position="98"/>
    </location>
</feature>
<reference evidence="4" key="2">
    <citation type="journal article" date="2007" name="Science">
        <title>Draft genome sequence of the sexually transmitted pathogen Trichomonas vaginalis.</title>
        <authorList>
            <person name="Carlton J.M."/>
            <person name="Hirt R.P."/>
            <person name="Silva J.C."/>
            <person name="Delcher A.L."/>
            <person name="Schatz M."/>
            <person name="Zhao Q."/>
            <person name="Wortman J.R."/>
            <person name="Bidwell S.L."/>
            <person name="Alsmark U.C.M."/>
            <person name="Besteiro S."/>
            <person name="Sicheritz-Ponten T."/>
            <person name="Noel C.J."/>
            <person name="Dacks J.B."/>
            <person name="Foster P.G."/>
            <person name="Simillion C."/>
            <person name="Van de Peer Y."/>
            <person name="Miranda-Saavedra D."/>
            <person name="Barton G.J."/>
            <person name="Westrop G.D."/>
            <person name="Mueller S."/>
            <person name="Dessi D."/>
            <person name="Fiori P.L."/>
            <person name="Ren Q."/>
            <person name="Paulsen I."/>
            <person name="Zhang H."/>
            <person name="Bastida-Corcuera F.D."/>
            <person name="Simoes-Barbosa A."/>
            <person name="Brown M.T."/>
            <person name="Hayes R.D."/>
            <person name="Mukherjee M."/>
            <person name="Okumura C.Y."/>
            <person name="Schneider R."/>
            <person name="Smith A.J."/>
            <person name="Vanacova S."/>
            <person name="Villalvazo M."/>
            <person name="Haas B.J."/>
            <person name="Pertea M."/>
            <person name="Feldblyum T.V."/>
            <person name="Utterback T.R."/>
            <person name="Shu C.L."/>
            <person name="Osoegawa K."/>
            <person name="de Jong P.J."/>
            <person name="Hrdy I."/>
            <person name="Horvathova L."/>
            <person name="Zubacova Z."/>
            <person name="Dolezal P."/>
            <person name="Malik S.B."/>
            <person name="Logsdon J.M. Jr."/>
            <person name="Henze K."/>
            <person name="Gupta A."/>
            <person name="Wang C.C."/>
            <person name="Dunne R.L."/>
            <person name="Upcroft J.A."/>
            <person name="Upcroft P."/>
            <person name="White O."/>
            <person name="Salzberg S.L."/>
            <person name="Tang P."/>
            <person name="Chiu C.-H."/>
            <person name="Lee Y.-S."/>
            <person name="Embley T.M."/>
            <person name="Coombs G.H."/>
            <person name="Mottram J.C."/>
            <person name="Tachezy J."/>
            <person name="Fraser-Liggett C.M."/>
            <person name="Johnson P.J."/>
        </authorList>
    </citation>
    <scope>NUCLEOTIDE SEQUENCE [LARGE SCALE GENOMIC DNA]</scope>
    <source>
        <strain evidence="4">G3</strain>
    </source>
</reference>
<evidence type="ECO:0000259" key="3">
    <source>
        <dbReference type="PROSITE" id="PS50004"/>
    </source>
</evidence>
<dbReference type="Proteomes" id="UP000001542">
    <property type="component" value="Unassembled WGS sequence"/>
</dbReference>
<proteinExistence type="predicted"/>
<gene>
    <name evidence="4" type="ORF">TVAG_000160</name>
</gene>
<dbReference type="SUPFAM" id="SSF49562">
    <property type="entry name" value="C2 domain (Calcium/lipid-binding domain, CaLB)"/>
    <property type="match status" value="1"/>
</dbReference>
<accession>A2FFX7</accession>
<dbReference type="AlphaFoldDB" id="A2FFX7"/>
<dbReference type="OrthoDB" id="2436262at2759"/>
<dbReference type="OMA" id="ITACPWI"/>
<evidence type="ECO:0000313" key="5">
    <source>
        <dbReference type="Proteomes" id="UP000001542"/>
    </source>
</evidence>
<dbReference type="InParanoid" id="A2FFX7"/>
<protein>
    <submittedName>
        <fullName evidence="4">C2 domain containing protein</fullName>
    </submittedName>
</protein>
<sequence length="98" mass="11137">MQLHLRVIEARDMPKEDTFGKCDPFVQISVGSLPVKKTKVIKNTYNPKWEEEFHFDLPNPGTPIFLKFIDYDEVGANDPFGSVQINSNSLVIGQIVEN</sequence>
<dbReference type="Pfam" id="PF00168">
    <property type="entry name" value="C2"/>
    <property type="match status" value="1"/>
</dbReference>
<dbReference type="CDD" id="cd00030">
    <property type="entry name" value="C2"/>
    <property type="match status" value="1"/>
</dbReference>
<keyword evidence="1" id="KW-0479">Metal-binding</keyword>
<dbReference type="PROSITE" id="PS50004">
    <property type="entry name" value="C2"/>
    <property type="match status" value="1"/>
</dbReference>
<dbReference type="InterPro" id="IPR000008">
    <property type="entry name" value="C2_dom"/>
</dbReference>
<name>A2FFX7_TRIV3</name>
<dbReference type="VEuPathDB" id="TrichDB:TVAGG3_0657980"/>
<dbReference type="VEuPathDB" id="TrichDB:TVAG_000170"/>
<dbReference type="RefSeq" id="XP_001309117.1">
    <property type="nucleotide sequence ID" value="XM_001309116.1"/>
</dbReference>
<dbReference type="Gene3D" id="2.60.40.150">
    <property type="entry name" value="C2 domain"/>
    <property type="match status" value="1"/>
</dbReference>
<dbReference type="eggNOG" id="KOG1012">
    <property type="taxonomic scope" value="Eukaryota"/>
</dbReference>
<dbReference type="PANTHER" id="PTHR45911">
    <property type="entry name" value="C2 DOMAIN-CONTAINING PROTEIN"/>
    <property type="match status" value="1"/>
</dbReference>
<evidence type="ECO:0000256" key="1">
    <source>
        <dbReference type="ARBA" id="ARBA00022723"/>
    </source>
</evidence>
<dbReference type="SMART" id="SM00239">
    <property type="entry name" value="C2"/>
    <property type="match status" value="1"/>
</dbReference>